<protein>
    <recommendedName>
        <fullName evidence="3">Ubiquitin-like protease family profile domain-containing protein</fullName>
    </recommendedName>
</protein>
<dbReference type="GO" id="GO:0006508">
    <property type="term" value="P:proteolysis"/>
    <property type="evidence" value="ECO:0007669"/>
    <property type="project" value="UniProtKB-KW"/>
</dbReference>
<dbReference type="Pfam" id="PF02902">
    <property type="entry name" value="Peptidase_C48"/>
    <property type="match status" value="1"/>
</dbReference>
<organism evidence="4 5">
    <name type="scientific">Zizania palustris</name>
    <name type="common">Northern wild rice</name>
    <dbReference type="NCBI Taxonomy" id="103762"/>
    <lineage>
        <taxon>Eukaryota</taxon>
        <taxon>Viridiplantae</taxon>
        <taxon>Streptophyta</taxon>
        <taxon>Embryophyta</taxon>
        <taxon>Tracheophyta</taxon>
        <taxon>Spermatophyta</taxon>
        <taxon>Magnoliopsida</taxon>
        <taxon>Liliopsida</taxon>
        <taxon>Poales</taxon>
        <taxon>Poaceae</taxon>
        <taxon>BOP clade</taxon>
        <taxon>Oryzoideae</taxon>
        <taxon>Oryzeae</taxon>
        <taxon>Zizaniinae</taxon>
        <taxon>Zizania</taxon>
    </lineage>
</organism>
<keyword evidence="1" id="KW-0645">Protease</keyword>
<dbReference type="OrthoDB" id="442460at2759"/>
<reference evidence="4" key="1">
    <citation type="journal article" date="2021" name="bioRxiv">
        <title>Whole Genome Assembly and Annotation of Northern Wild Rice, Zizania palustris L., Supports a Whole Genome Duplication in the Zizania Genus.</title>
        <authorList>
            <person name="Haas M."/>
            <person name="Kono T."/>
            <person name="Macchietto M."/>
            <person name="Millas R."/>
            <person name="McGilp L."/>
            <person name="Shao M."/>
            <person name="Duquette J."/>
            <person name="Hirsch C.N."/>
            <person name="Kimball J."/>
        </authorList>
    </citation>
    <scope>NUCLEOTIDE SEQUENCE</scope>
    <source>
        <tissue evidence="4">Fresh leaf tissue</tissue>
    </source>
</reference>
<evidence type="ECO:0000313" key="4">
    <source>
        <dbReference type="EMBL" id="KAG8090185.1"/>
    </source>
</evidence>
<dbReference type="GO" id="GO:0008234">
    <property type="term" value="F:cysteine-type peptidase activity"/>
    <property type="evidence" value="ECO:0007669"/>
    <property type="project" value="InterPro"/>
</dbReference>
<comment type="caution">
    <text evidence="4">The sequence shown here is derived from an EMBL/GenBank/DDBJ whole genome shotgun (WGS) entry which is preliminary data.</text>
</comment>
<feature type="domain" description="Ubiquitin-like protease family profile" evidence="3">
    <location>
        <begin position="14"/>
        <end position="54"/>
    </location>
</feature>
<dbReference type="InterPro" id="IPR003653">
    <property type="entry name" value="Peptidase_C48_C"/>
</dbReference>
<evidence type="ECO:0000256" key="1">
    <source>
        <dbReference type="ARBA" id="ARBA00022670"/>
    </source>
</evidence>
<dbReference type="Proteomes" id="UP000729402">
    <property type="component" value="Unassembled WGS sequence"/>
</dbReference>
<evidence type="ECO:0000256" key="2">
    <source>
        <dbReference type="ARBA" id="ARBA00022801"/>
    </source>
</evidence>
<accession>A0A8J5WHD8</accession>
<dbReference type="EMBL" id="JAAALK010000081">
    <property type="protein sequence ID" value="KAG8090185.1"/>
    <property type="molecule type" value="Genomic_DNA"/>
</dbReference>
<name>A0A8J5WHD8_ZIZPA</name>
<dbReference type="AlphaFoldDB" id="A0A8J5WHD8"/>
<gene>
    <name evidence="4" type="ORF">GUJ93_ZPchr0011g27256</name>
</gene>
<reference evidence="4" key="2">
    <citation type="submission" date="2021-02" db="EMBL/GenBank/DDBJ databases">
        <authorList>
            <person name="Kimball J.A."/>
            <person name="Haas M.W."/>
            <person name="Macchietto M."/>
            <person name="Kono T."/>
            <person name="Duquette J."/>
            <person name="Shao M."/>
        </authorList>
    </citation>
    <scope>NUCLEOTIDE SEQUENCE</scope>
    <source>
        <tissue evidence="4">Fresh leaf tissue</tissue>
    </source>
</reference>
<sequence length="85" mass="9822">MPAAAAAVLIIATQQQNEYDCGLYVMLYMETWNGKNPPYFDTKDVDKYRMNITKRLLNDNLKKAEVETLFENIKNSKSRRGSNTK</sequence>
<keyword evidence="2" id="KW-0378">Hydrolase</keyword>
<evidence type="ECO:0000259" key="3">
    <source>
        <dbReference type="Pfam" id="PF02902"/>
    </source>
</evidence>
<keyword evidence="5" id="KW-1185">Reference proteome</keyword>
<evidence type="ECO:0000313" key="5">
    <source>
        <dbReference type="Proteomes" id="UP000729402"/>
    </source>
</evidence>
<proteinExistence type="predicted"/>